<dbReference type="InterPro" id="IPR013785">
    <property type="entry name" value="Aldolase_TIM"/>
</dbReference>
<name>A0A6M7UEL7_9HYPH</name>
<keyword evidence="1" id="KW-0285">Flavoprotein</keyword>
<gene>
    <name evidence="4" type="ORF">EB233_00450</name>
</gene>
<keyword evidence="2" id="KW-0560">Oxidoreductase</keyword>
<keyword evidence="5" id="KW-1185">Reference proteome</keyword>
<dbReference type="RefSeq" id="WP_081294164.1">
    <property type="nucleotide sequence ID" value="NZ_CP033361.1"/>
</dbReference>
<dbReference type="AlphaFoldDB" id="A0A6M7UEL7"/>
<reference evidence="4 5" key="1">
    <citation type="submission" date="2018-10" db="EMBL/GenBank/DDBJ databases">
        <authorList>
            <person name="Perry B.J."/>
            <person name="Sullivan J.T."/>
            <person name="Murphy R.J.T."/>
            <person name="Ramsay J.P."/>
            <person name="Ronson C.W."/>
        </authorList>
    </citation>
    <scope>NUCLEOTIDE SEQUENCE [LARGE SCALE GENOMIC DNA]</scope>
    <source>
        <strain evidence="4 5">NZP2014</strain>
    </source>
</reference>
<dbReference type="PANTHER" id="PTHR43656:SF2">
    <property type="entry name" value="BINDING OXIDOREDUCTASE, PUTATIVE (AFU_ORTHOLOGUE AFUA_2G08260)-RELATED"/>
    <property type="match status" value="1"/>
</dbReference>
<dbReference type="Gene3D" id="3.20.20.70">
    <property type="entry name" value="Aldolase class I"/>
    <property type="match status" value="1"/>
</dbReference>
<protein>
    <recommendedName>
        <fullName evidence="3">NADH:flavin oxidoreductase/NADH oxidase N-terminal domain-containing protein</fullName>
    </recommendedName>
</protein>
<evidence type="ECO:0000256" key="2">
    <source>
        <dbReference type="ARBA" id="ARBA00023002"/>
    </source>
</evidence>
<dbReference type="SUPFAM" id="SSF51395">
    <property type="entry name" value="FMN-linked oxidoreductases"/>
    <property type="match status" value="1"/>
</dbReference>
<evidence type="ECO:0000313" key="5">
    <source>
        <dbReference type="Proteomes" id="UP000503339"/>
    </source>
</evidence>
<dbReference type="InterPro" id="IPR001155">
    <property type="entry name" value="OxRdtase_FMN_N"/>
</dbReference>
<dbReference type="GO" id="GO:0016491">
    <property type="term" value="F:oxidoreductase activity"/>
    <property type="evidence" value="ECO:0007669"/>
    <property type="project" value="UniProtKB-KW"/>
</dbReference>
<dbReference type="Pfam" id="PF00724">
    <property type="entry name" value="Oxidored_FMN"/>
    <property type="match status" value="1"/>
</dbReference>
<organism evidence="4 5">
    <name type="scientific">Mesorhizobium erdmanii</name>
    <dbReference type="NCBI Taxonomy" id="1777866"/>
    <lineage>
        <taxon>Bacteria</taxon>
        <taxon>Pseudomonadati</taxon>
        <taxon>Pseudomonadota</taxon>
        <taxon>Alphaproteobacteria</taxon>
        <taxon>Hyphomicrobiales</taxon>
        <taxon>Phyllobacteriaceae</taxon>
        <taxon>Mesorhizobium</taxon>
    </lineage>
</organism>
<feature type="domain" description="NADH:flavin oxidoreductase/NADH oxidase N-terminal" evidence="3">
    <location>
        <begin position="30"/>
        <end position="170"/>
    </location>
</feature>
<dbReference type="Proteomes" id="UP000503339">
    <property type="component" value="Chromosome"/>
</dbReference>
<dbReference type="GO" id="GO:0010181">
    <property type="term" value="F:FMN binding"/>
    <property type="evidence" value="ECO:0007669"/>
    <property type="project" value="InterPro"/>
</dbReference>
<sequence length="331" mass="36763">MTNAIATLSDRRLFFLGVNTGFVTEGRPDQRYLDFYSSRSSPDLHCAIVGNVVVPGGHGSNTVTPALTTESVWADLAASIRAAGSLPGIQLATTWNGYIGLRKFVTAESREFIARARQIVSEMKPERVAAVLDSFDVAADIAVRHGFDHIQIHAAHGYLLSLLVDHRINREATGVFERLTLLAERLRDASVETSIRVSLKTGDSDFDGDGTSDFLDRIARLPFDYVDLSSGFYNIDKRLIYPARPDFLAARLDESLAVGLRHPERSFILSGRALNHDWAGLPSNMHPGLCRDLIANPRFLQEPRDGCQNHNKCHYYSRGESHLTCARWAVR</sequence>
<evidence type="ECO:0000259" key="3">
    <source>
        <dbReference type="Pfam" id="PF00724"/>
    </source>
</evidence>
<evidence type="ECO:0000313" key="4">
    <source>
        <dbReference type="EMBL" id="QKC74177.1"/>
    </source>
</evidence>
<dbReference type="KEGG" id="merd:EB233_00450"/>
<dbReference type="InterPro" id="IPR051799">
    <property type="entry name" value="NADH_flavin_oxidoreductase"/>
</dbReference>
<evidence type="ECO:0000256" key="1">
    <source>
        <dbReference type="ARBA" id="ARBA00022630"/>
    </source>
</evidence>
<dbReference type="EMBL" id="CP033361">
    <property type="protein sequence ID" value="QKC74177.1"/>
    <property type="molecule type" value="Genomic_DNA"/>
</dbReference>
<dbReference type="PANTHER" id="PTHR43656">
    <property type="entry name" value="BINDING OXIDOREDUCTASE, PUTATIVE (AFU_ORTHOLOGUE AFUA_2G08260)-RELATED"/>
    <property type="match status" value="1"/>
</dbReference>
<proteinExistence type="predicted"/>
<accession>A0A6M7UEL7</accession>